<dbReference type="RefSeq" id="WP_109892480.1">
    <property type="nucleotide sequence ID" value="NZ_CP029550.1"/>
</dbReference>
<proteinExistence type="predicted"/>
<dbReference type="AlphaFoldDB" id="A0A2U8W925"/>
<organism evidence="1 2">
    <name type="scientific">Methylobacterium durans</name>
    <dbReference type="NCBI Taxonomy" id="2202825"/>
    <lineage>
        <taxon>Bacteria</taxon>
        <taxon>Pseudomonadati</taxon>
        <taxon>Pseudomonadota</taxon>
        <taxon>Alphaproteobacteria</taxon>
        <taxon>Hyphomicrobiales</taxon>
        <taxon>Methylobacteriaceae</taxon>
        <taxon>Methylobacterium</taxon>
    </lineage>
</organism>
<name>A0A2U8W925_9HYPH</name>
<reference evidence="2" key="1">
    <citation type="submission" date="2018-05" db="EMBL/GenBank/DDBJ databases">
        <title>Complete Genome Sequence of Methylobacterium sp. 17SD2-17.</title>
        <authorList>
            <person name="Srinivasan S."/>
        </authorList>
    </citation>
    <scope>NUCLEOTIDE SEQUENCE [LARGE SCALE GENOMIC DNA]</scope>
    <source>
        <strain evidence="2">17SD2-17</strain>
    </source>
</reference>
<keyword evidence="2" id="KW-1185">Reference proteome</keyword>
<evidence type="ECO:0000313" key="1">
    <source>
        <dbReference type="EMBL" id="AWN42519.1"/>
    </source>
</evidence>
<protein>
    <submittedName>
        <fullName evidence="1">Uncharacterized protein</fullName>
    </submittedName>
</protein>
<gene>
    <name evidence="1" type="ORF">DK389_20960</name>
</gene>
<dbReference type="KEGG" id="mets:DK389_20960"/>
<dbReference type="Proteomes" id="UP000245926">
    <property type="component" value="Chromosome"/>
</dbReference>
<evidence type="ECO:0000313" key="2">
    <source>
        <dbReference type="Proteomes" id="UP000245926"/>
    </source>
</evidence>
<accession>A0A2U8W925</accession>
<sequence length="80" mass="8428">MGGELTAIRPFRGLRNRPGLAADAKDLLAGQRELTVEHAATPGGFAGRLAFRGMPARATNPRRLLTWRAGMAASTPEASA</sequence>
<dbReference type="EMBL" id="CP029550">
    <property type="protein sequence ID" value="AWN42519.1"/>
    <property type="molecule type" value="Genomic_DNA"/>
</dbReference>